<dbReference type="GO" id="GO:0004239">
    <property type="term" value="F:initiator methionyl aminopeptidase activity"/>
    <property type="evidence" value="ECO:0007669"/>
    <property type="project" value="UniProtKB-EC"/>
</dbReference>
<evidence type="ECO:0000256" key="1">
    <source>
        <dbReference type="ARBA" id="ARBA00000294"/>
    </source>
</evidence>
<evidence type="ECO:0000259" key="9">
    <source>
        <dbReference type="Pfam" id="PF00557"/>
    </source>
</evidence>
<evidence type="ECO:0000256" key="5">
    <source>
        <dbReference type="ARBA" id="ARBA00022670"/>
    </source>
</evidence>
<keyword evidence="4 8" id="KW-0031">Aminopeptidase</keyword>
<dbReference type="EC" id="3.4.11.18" evidence="8"/>
<dbReference type="InterPro" id="IPR018349">
    <property type="entry name" value="Pept_M24A_MAP2_BS"/>
</dbReference>
<dbReference type="SUPFAM" id="SSF55920">
    <property type="entry name" value="Creatinase/aminopeptidase"/>
    <property type="match status" value="1"/>
</dbReference>
<feature type="domain" description="Peptidase M24" evidence="9">
    <location>
        <begin position="8"/>
        <end position="181"/>
    </location>
</feature>
<dbReference type="GO" id="GO:0005737">
    <property type="term" value="C:cytoplasm"/>
    <property type="evidence" value="ECO:0007669"/>
    <property type="project" value="TreeGrafter"/>
</dbReference>
<reference evidence="10" key="1">
    <citation type="submission" date="2021-01" db="EMBL/GenBank/DDBJ databases">
        <authorList>
            <person name="Corre E."/>
            <person name="Pelletier E."/>
            <person name="Niang G."/>
            <person name="Scheremetjew M."/>
            <person name="Finn R."/>
            <person name="Kale V."/>
            <person name="Holt S."/>
            <person name="Cochrane G."/>
            <person name="Meng A."/>
            <person name="Brown T."/>
            <person name="Cohen L."/>
        </authorList>
    </citation>
    <scope>NUCLEOTIDE SEQUENCE</scope>
    <source>
        <strain evidence="10">CCMP622</strain>
    </source>
</reference>
<dbReference type="InterPro" id="IPR000994">
    <property type="entry name" value="Pept_M24"/>
</dbReference>
<dbReference type="InterPro" id="IPR002468">
    <property type="entry name" value="Pept_M24A_MAP2"/>
</dbReference>
<dbReference type="AlphaFoldDB" id="A0A7S2X9C6"/>
<dbReference type="InterPro" id="IPR001714">
    <property type="entry name" value="Pept_M24_MAP"/>
</dbReference>
<comment type="cofactor">
    <cofactor evidence="3">
        <name>Fe(2+)</name>
        <dbReference type="ChEBI" id="CHEBI:29033"/>
    </cofactor>
</comment>
<dbReference type="SUPFAM" id="SSF46785">
    <property type="entry name" value="Winged helix' DNA-binding domain"/>
    <property type="match status" value="1"/>
</dbReference>
<dbReference type="InterPro" id="IPR036390">
    <property type="entry name" value="WH_DNA-bd_sf"/>
</dbReference>
<dbReference type="PANTHER" id="PTHR45777:SF2">
    <property type="entry name" value="METHIONINE AMINOPEPTIDASE 2"/>
    <property type="match status" value="1"/>
</dbReference>
<dbReference type="PANTHER" id="PTHR45777">
    <property type="entry name" value="METHIONINE AMINOPEPTIDASE 2"/>
    <property type="match status" value="1"/>
</dbReference>
<dbReference type="PRINTS" id="PR00599">
    <property type="entry name" value="MAPEPTIDASE"/>
</dbReference>
<name>A0A7S2X9C6_9EUKA</name>
<evidence type="ECO:0000256" key="2">
    <source>
        <dbReference type="ARBA" id="ARBA00001936"/>
    </source>
</evidence>
<dbReference type="InterPro" id="IPR050247">
    <property type="entry name" value="Met_Aminopeptidase_Type2"/>
</dbReference>
<dbReference type="EMBL" id="HBHP01011066">
    <property type="protein sequence ID" value="CAD9757736.1"/>
    <property type="molecule type" value="Transcribed_RNA"/>
</dbReference>
<dbReference type="GO" id="GO:0070006">
    <property type="term" value="F:metalloaminopeptidase activity"/>
    <property type="evidence" value="ECO:0007669"/>
    <property type="project" value="InterPro"/>
</dbReference>
<accession>A0A7S2X9C6</accession>
<evidence type="ECO:0000256" key="7">
    <source>
        <dbReference type="ARBA" id="ARBA00022801"/>
    </source>
</evidence>
<dbReference type="PROSITE" id="PS01202">
    <property type="entry name" value="MAP_2"/>
    <property type="match status" value="1"/>
</dbReference>
<evidence type="ECO:0000256" key="4">
    <source>
        <dbReference type="ARBA" id="ARBA00022438"/>
    </source>
</evidence>
<evidence type="ECO:0000256" key="8">
    <source>
        <dbReference type="RuleBase" id="RU003653"/>
    </source>
</evidence>
<dbReference type="InterPro" id="IPR036005">
    <property type="entry name" value="Creatinase/aminopeptidase-like"/>
</dbReference>
<dbReference type="GO" id="GO:0006508">
    <property type="term" value="P:proteolysis"/>
    <property type="evidence" value="ECO:0007669"/>
    <property type="project" value="UniProtKB-KW"/>
</dbReference>
<protein>
    <recommendedName>
        <fullName evidence="8">Methionine aminopeptidase</fullName>
        <ecNumber evidence="8">3.4.11.18</ecNumber>
    </recommendedName>
</protein>
<keyword evidence="6 8" id="KW-0479">Metal-binding</keyword>
<comment type="similarity">
    <text evidence="8">Belongs to the peptidase M24A family.</text>
</comment>
<dbReference type="CDD" id="cd01088">
    <property type="entry name" value="MetAP2"/>
    <property type="match status" value="1"/>
</dbReference>
<keyword evidence="5 8" id="KW-0645">Protease</keyword>
<dbReference type="GO" id="GO:0046872">
    <property type="term" value="F:metal ion binding"/>
    <property type="evidence" value="ECO:0007669"/>
    <property type="project" value="UniProtKB-KW"/>
</dbReference>
<keyword evidence="7" id="KW-0378">Hydrolase</keyword>
<evidence type="ECO:0000313" key="10">
    <source>
        <dbReference type="EMBL" id="CAD9757736.1"/>
    </source>
</evidence>
<dbReference type="Gene3D" id="1.10.10.10">
    <property type="entry name" value="Winged helix-like DNA-binding domain superfamily/Winged helix DNA-binding domain"/>
    <property type="match status" value="1"/>
</dbReference>
<organism evidence="10">
    <name type="scientific">Lotharella oceanica</name>
    <dbReference type="NCBI Taxonomy" id="641309"/>
    <lineage>
        <taxon>Eukaryota</taxon>
        <taxon>Sar</taxon>
        <taxon>Rhizaria</taxon>
        <taxon>Cercozoa</taxon>
        <taxon>Chlorarachniophyceae</taxon>
        <taxon>Lotharella</taxon>
    </lineage>
</organism>
<sequence>MILCKKIEACSEKLIRKDGLKRSWGFPTGCSINHVAAHYTPNYGDETVLKEKDVVKLDFGTQINGHIIDCAFTIAFDPMFDKLLEAVQDATNTGIKEAGIDVRLCDIGERIQEVMESYEVTIDGKTYQVKSISNLNGHSIGSYQIHAGKSVPIVKGRDATKMEEGEMYAIETFGSTGKGYVHEDMACSHYMKNFDAPFRSLRSRKSKQLLSHIDKNFGTLAFCRRWLEDQGQKGYLMALKELCDTDIVRKYPPLCDKPGCYTAQFEHTILLRPTCKEVVSRGSDY</sequence>
<dbReference type="Gene3D" id="3.90.230.10">
    <property type="entry name" value="Creatinase/methionine aminopeptidase superfamily"/>
    <property type="match status" value="1"/>
</dbReference>
<evidence type="ECO:0000256" key="6">
    <source>
        <dbReference type="ARBA" id="ARBA00022723"/>
    </source>
</evidence>
<dbReference type="NCBIfam" id="TIGR00501">
    <property type="entry name" value="met_pdase_II"/>
    <property type="match status" value="1"/>
</dbReference>
<gene>
    <name evidence="10" type="ORF">LSP00402_LOCUS6840</name>
</gene>
<evidence type="ECO:0000256" key="3">
    <source>
        <dbReference type="ARBA" id="ARBA00001954"/>
    </source>
</evidence>
<dbReference type="Pfam" id="PF00557">
    <property type="entry name" value="Peptidase_M24"/>
    <property type="match status" value="1"/>
</dbReference>
<comment type="cofactor">
    <cofactor evidence="2">
        <name>Mn(2+)</name>
        <dbReference type="ChEBI" id="CHEBI:29035"/>
    </cofactor>
</comment>
<comment type="cofactor">
    <cofactor evidence="8">
        <name>Co(2+)</name>
        <dbReference type="ChEBI" id="CHEBI:48828"/>
    </cofactor>
    <cofactor evidence="8">
        <name>Zn(2+)</name>
        <dbReference type="ChEBI" id="CHEBI:29105"/>
    </cofactor>
    <cofactor evidence="8">
        <name>Mn(2+)</name>
        <dbReference type="ChEBI" id="CHEBI:29035"/>
    </cofactor>
    <cofactor evidence="8">
        <name>Fe(2+)</name>
        <dbReference type="ChEBI" id="CHEBI:29033"/>
    </cofactor>
    <text evidence="8">Binds 2 divalent metal cations per subunit. Has a high-affinity and a low affinity metal-binding site. The true nature of the physiological cofactor is under debate. The enzyme is active with cobalt, zinc, manganese or divalent iron ions.</text>
</comment>
<dbReference type="InterPro" id="IPR036388">
    <property type="entry name" value="WH-like_DNA-bd_sf"/>
</dbReference>
<comment type="catalytic activity">
    <reaction evidence="1 8">
        <text>Release of N-terminal amino acids, preferentially methionine, from peptides and arylamides.</text>
        <dbReference type="EC" id="3.4.11.18"/>
    </reaction>
</comment>
<proteinExistence type="inferred from homology"/>
<comment type="function">
    <text evidence="8">Cotranslationally removes the N-terminal methionine from nascent proteins. The N-terminal methionine is often cleaved when the second residue in the primary sequence is small and uncharged (Met-Ala-, Cys, Gly, Pro, Ser, Thr, or Val).</text>
</comment>